<dbReference type="PANTHER" id="PTHR43694:SF1">
    <property type="entry name" value="RIBONUCLEASE J"/>
    <property type="match status" value="1"/>
</dbReference>
<keyword evidence="2" id="KW-0694">RNA-binding</keyword>
<evidence type="ECO:0000256" key="3">
    <source>
        <dbReference type="ARBA" id="ARBA00034221"/>
    </source>
</evidence>
<keyword evidence="1" id="KW-0378">Hydrolase</keyword>
<dbReference type="EMBL" id="QRDY01000008">
    <property type="protein sequence ID" value="RED58534.1"/>
    <property type="molecule type" value="Genomic_DNA"/>
</dbReference>
<dbReference type="InterPro" id="IPR042173">
    <property type="entry name" value="RNase_J_2"/>
</dbReference>
<dbReference type="RefSeq" id="WP_115993520.1">
    <property type="nucleotide sequence ID" value="NZ_QRDY01000008.1"/>
</dbReference>
<dbReference type="InterPro" id="IPR001279">
    <property type="entry name" value="Metallo-B-lactamas"/>
</dbReference>
<keyword evidence="8" id="KW-1185">Reference proteome</keyword>
<keyword evidence="1" id="KW-0269">Exonuclease</keyword>
<evidence type="ECO:0000256" key="4">
    <source>
        <dbReference type="ARBA" id="ARBA00034301"/>
    </source>
</evidence>
<evidence type="ECO:0000259" key="6">
    <source>
        <dbReference type="SMART" id="SM00849"/>
    </source>
</evidence>
<reference evidence="7 8" key="1">
    <citation type="submission" date="2018-07" db="EMBL/GenBank/DDBJ databases">
        <title>Genomic Encyclopedia of Type Strains, Phase III (KMG-III): the genomes of soil and plant-associated and newly described type strains.</title>
        <authorList>
            <person name="Whitman W."/>
        </authorList>
    </citation>
    <scope>NUCLEOTIDE SEQUENCE [LARGE SCALE GENOMIC DNA]</scope>
    <source>
        <strain evidence="7 8">CECT 8236</strain>
    </source>
</reference>
<keyword evidence="1" id="KW-0540">Nuclease</keyword>
<sequence length="466" mass="51663">MAQETLTFYGGLNTIGGVQIVYGSGNSGLVFDLGLKMHGMFNNQVTIDPPYGIRNLLLTRMAPPLYNLYEPSVIGDLSEGTFKRLWQKEELPQFTDLHAFVSHIHQDHMALMPYLKAGTPVYMHGDAHSVYKGVVAAGEYPDSSAVIHRVDDLQELTIGDFRLQVIEVDHDTPGVAGFILQGREHRIGFTADWRRHGRHSGRMDRFIDLCRKADVDILITEGTRLRPDTIFRKPIDRMETDVAVKYKDVATQASGLVYVNILARNVERVADIIMATKAAGRTLVMDETTAVLWHVAVTEGIRSLEGHPALEADREIVRILPARHGGAVSPEVELPYETVSLMDVVADKAAYSVYMNYALTPLMAELEGLGDQTPSHYVHADGGPLTSQDDTLHRWLTEFGVTYHYCATGGHAAPQEISELVEAIRPKVVIPLHSVHPSLLDSRGVRKYYPGHGETITLNQLVDAGR</sequence>
<accession>A0A3D9I9T2</accession>
<evidence type="ECO:0000313" key="8">
    <source>
        <dbReference type="Proteomes" id="UP000256869"/>
    </source>
</evidence>
<dbReference type="GO" id="GO:0004527">
    <property type="term" value="F:exonuclease activity"/>
    <property type="evidence" value="ECO:0007669"/>
    <property type="project" value="UniProtKB-KW"/>
</dbReference>
<feature type="domain" description="Metallo-beta-lactamase" evidence="6">
    <location>
        <begin position="16"/>
        <end position="256"/>
    </location>
</feature>
<dbReference type="Gene3D" id="3.40.50.10710">
    <property type="entry name" value="Metallo-hydrolase/oxidoreductase"/>
    <property type="match status" value="1"/>
</dbReference>
<evidence type="ECO:0000256" key="5">
    <source>
        <dbReference type="ARBA" id="ARBA00048505"/>
    </source>
</evidence>
<dbReference type="Gene3D" id="3.60.15.10">
    <property type="entry name" value="Ribonuclease Z/Hydroxyacylglutathione hydrolase-like"/>
    <property type="match status" value="1"/>
</dbReference>
<protein>
    <submittedName>
        <fullName evidence="7">mRNA degradation ribonuclease J1/J2</fullName>
    </submittedName>
</protein>
<organism evidence="7 8">
    <name type="scientific">Cohnella lupini</name>
    <dbReference type="NCBI Taxonomy" id="1294267"/>
    <lineage>
        <taxon>Bacteria</taxon>
        <taxon>Bacillati</taxon>
        <taxon>Bacillota</taxon>
        <taxon>Bacilli</taxon>
        <taxon>Bacillales</taxon>
        <taxon>Paenibacillaceae</taxon>
        <taxon>Cohnella</taxon>
    </lineage>
</organism>
<proteinExistence type="predicted"/>
<dbReference type="Pfam" id="PF12706">
    <property type="entry name" value="Lactamase_B_2"/>
    <property type="match status" value="1"/>
</dbReference>
<evidence type="ECO:0000256" key="1">
    <source>
        <dbReference type="ARBA" id="ARBA00022839"/>
    </source>
</evidence>
<dbReference type="SMART" id="SM00849">
    <property type="entry name" value="Lactamase_B"/>
    <property type="match status" value="1"/>
</dbReference>
<dbReference type="InterPro" id="IPR036866">
    <property type="entry name" value="RibonucZ/Hydroxyglut_hydro"/>
</dbReference>
<evidence type="ECO:0000313" key="7">
    <source>
        <dbReference type="EMBL" id="RED58534.1"/>
    </source>
</evidence>
<dbReference type="SUPFAM" id="SSF56281">
    <property type="entry name" value="Metallo-hydrolase/oxidoreductase"/>
    <property type="match status" value="1"/>
</dbReference>
<dbReference type="PANTHER" id="PTHR43694">
    <property type="entry name" value="RIBONUCLEASE J"/>
    <property type="match status" value="1"/>
</dbReference>
<dbReference type="GO" id="GO:0003723">
    <property type="term" value="F:RNA binding"/>
    <property type="evidence" value="ECO:0007669"/>
    <property type="project" value="UniProtKB-KW"/>
</dbReference>
<evidence type="ECO:0000256" key="2">
    <source>
        <dbReference type="ARBA" id="ARBA00022884"/>
    </source>
</evidence>
<gene>
    <name evidence="7" type="ORF">DFP95_10860</name>
</gene>
<name>A0A3D9I9T2_9BACL</name>
<comment type="caution">
    <text evidence="7">The sequence shown here is derived from an EMBL/GenBank/DDBJ whole genome shotgun (WGS) entry which is preliminary data.</text>
</comment>
<dbReference type="OrthoDB" id="9803916at2"/>
<comment type="function">
    <text evidence="4">Counteracts the endogenous Pycsar antiviral defense system. Phosphodiesterase that enables metal-dependent hydrolysis of host cyclic nucleotide Pycsar defense signals such as cCMP and cUMP.</text>
</comment>
<comment type="catalytic activity">
    <reaction evidence="3">
        <text>3',5'-cyclic CMP + H2O = CMP + H(+)</text>
        <dbReference type="Rhea" id="RHEA:72675"/>
        <dbReference type="ChEBI" id="CHEBI:15377"/>
        <dbReference type="ChEBI" id="CHEBI:15378"/>
        <dbReference type="ChEBI" id="CHEBI:58003"/>
        <dbReference type="ChEBI" id="CHEBI:60377"/>
    </reaction>
    <physiologicalReaction direction="left-to-right" evidence="3">
        <dbReference type="Rhea" id="RHEA:72676"/>
    </physiologicalReaction>
</comment>
<comment type="catalytic activity">
    <reaction evidence="5">
        <text>3',5'-cyclic UMP + H2O = UMP + H(+)</text>
        <dbReference type="Rhea" id="RHEA:70575"/>
        <dbReference type="ChEBI" id="CHEBI:15377"/>
        <dbReference type="ChEBI" id="CHEBI:15378"/>
        <dbReference type="ChEBI" id="CHEBI:57865"/>
        <dbReference type="ChEBI" id="CHEBI:184387"/>
    </reaction>
    <physiologicalReaction direction="left-to-right" evidence="5">
        <dbReference type="Rhea" id="RHEA:70576"/>
    </physiologicalReaction>
</comment>
<dbReference type="AlphaFoldDB" id="A0A3D9I9T2"/>
<dbReference type="Proteomes" id="UP000256869">
    <property type="component" value="Unassembled WGS sequence"/>
</dbReference>